<dbReference type="InterPro" id="IPR050553">
    <property type="entry name" value="Thioredoxin_ResA/DsbE_sf"/>
</dbReference>
<sequence>MRMRSMILVSLLALLSPALAGSPQQAASVRTAYEKSMEAYGLKLKLAKTTEDREAIERPSPKEAAGRMWTVIRGDLAQEWAIEPAAWFMRLAAPLIEVDEVGVAKPLFRDEIATVEAAVAQNHVKSPNLAPMCMALVAAGDQQALNLLRRIQKENPDKKVAGTAALGVAMVAKGLGDEGHVMRERLTMLRRAIIDAADVKLDQTTVAKLADEELYIIMNLSKGTKAPDLDGVDSGGRPMKLSDFEGKVVMLVFWNTKLGGESELLKWVSALRRDARFKDQPFEVVGVNSDPRETLRQMQAEGRVDWPNFSDPNNELGKVYRVGSWPLAYVLGGERTIHYVGAVGTFAEVTADAVLNE</sequence>
<dbReference type="PANTHER" id="PTHR42852">
    <property type="entry name" value="THIOL:DISULFIDE INTERCHANGE PROTEIN DSBE"/>
    <property type="match status" value="1"/>
</dbReference>
<dbReference type="InterPro" id="IPR000866">
    <property type="entry name" value="AhpC/TSA"/>
</dbReference>
<comment type="caution">
    <text evidence="3">The sequence shown here is derived from an EMBL/GenBank/DDBJ whole genome shotgun (WGS) entry which is preliminary data.</text>
</comment>
<dbReference type="Proteomes" id="UP001476282">
    <property type="component" value="Unassembled WGS sequence"/>
</dbReference>
<evidence type="ECO:0000313" key="4">
    <source>
        <dbReference type="Proteomes" id="UP001476282"/>
    </source>
</evidence>
<gene>
    <name evidence="3" type="primary">resA_1</name>
    <name evidence="3" type="ORF">Hsar01_01014</name>
</gene>
<evidence type="ECO:0000259" key="2">
    <source>
        <dbReference type="PROSITE" id="PS51352"/>
    </source>
</evidence>
<keyword evidence="4" id="KW-1185">Reference proteome</keyword>
<dbReference type="Gene3D" id="3.40.30.10">
    <property type="entry name" value="Glutaredoxin"/>
    <property type="match status" value="1"/>
</dbReference>
<accession>A0ABP9UPR9</accession>
<evidence type="ECO:0000256" key="1">
    <source>
        <dbReference type="SAM" id="SignalP"/>
    </source>
</evidence>
<feature type="signal peptide" evidence="1">
    <location>
        <begin position="1"/>
        <end position="20"/>
    </location>
</feature>
<dbReference type="CDD" id="cd02966">
    <property type="entry name" value="TlpA_like_family"/>
    <property type="match status" value="1"/>
</dbReference>
<organism evidence="3 4">
    <name type="scientific">Haloferula sargassicola</name>
    <dbReference type="NCBI Taxonomy" id="490096"/>
    <lineage>
        <taxon>Bacteria</taxon>
        <taxon>Pseudomonadati</taxon>
        <taxon>Verrucomicrobiota</taxon>
        <taxon>Verrucomicrobiia</taxon>
        <taxon>Verrucomicrobiales</taxon>
        <taxon>Verrucomicrobiaceae</taxon>
        <taxon>Haloferula</taxon>
    </lineage>
</organism>
<feature type="domain" description="Thioredoxin" evidence="2">
    <location>
        <begin position="220"/>
        <end position="357"/>
    </location>
</feature>
<reference evidence="3 4" key="1">
    <citation type="submission" date="2024-02" db="EMBL/GenBank/DDBJ databases">
        <title>Haloferula sargassicola NBRC 104335.</title>
        <authorList>
            <person name="Ichikawa N."/>
            <person name="Katano-Makiyama Y."/>
            <person name="Hidaka K."/>
        </authorList>
    </citation>
    <scope>NUCLEOTIDE SEQUENCE [LARGE SCALE GENOMIC DNA]</scope>
    <source>
        <strain evidence="3 4">NBRC 104335</strain>
    </source>
</reference>
<feature type="chain" id="PRO_5047479680" evidence="1">
    <location>
        <begin position="21"/>
        <end position="357"/>
    </location>
</feature>
<name>A0ABP9UPR9_9BACT</name>
<dbReference type="InterPro" id="IPR013766">
    <property type="entry name" value="Thioredoxin_domain"/>
</dbReference>
<proteinExistence type="predicted"/>
<evidence type="ECO:0000313" key="3">
    <source>
        <dbReference type="EMBL" id="GAA5481803.1"/>
    </source>
</evidence>
<keyword evidence="1" id="KW-0732">Signal</keyword>
<dbReference type="SUPFAM" id="SSF52833">
    <property type="entry name" value="Thioredoxin-like"/>
    <property type="match status" value="1"/>
</dbReference>
<dbReference type="EMBL" id="BAABRI010000005">
    <property type="protein sequence ID" value="GAA5481803.1"/>
    <property type="molecule type" value="Genomic_DNA"/>
</dbReference>
<dbReference type="InterPro" id="IPR036249">
    <property type="entry name" value="Thioredoxin-like_sf"/>
</dbReference>
<dbReference type="Pfam" id="PF00578">
    <property type="entry name" value="AhpC-TSA"/>
    <property type="match status" value="1"/>
</dbReference>
<dbReference type="PROSITE" id="PS51352">
    <property type="entry name" value="THIOREDOXIN_2"/>
    <property type="match status" value="1"/>
</dbReference>
<dbReference type="PANTHER" id="PTHR42852:SF13">
    <property type="entry name" value="PROTEIN DIPZ"/>
    <property type="match status" value="1"/>
</dbReference>
<protein>
    <submittedName>
        <fullName evidence="3">Thiol-disulfide oxidoreductase ResA</fullName>
    </submittedName>
</protein>